<dbReference type="Proteomes" id="UP000035642">
    <property type="component" value="Unassembled WGS sequence"/>
</dbReference>
<name>A0A0K0CYC7_ANGCA</name>
<sequence length="86" mass="9964">MGYDVVRLAETRKHRPFNAVCDTEEELFLVVCAPTSSYCEGEVEVYYMDLENFHREDHTFFKVIAGNFDPNVGPRRPEERHTGTHG</sequence>
<reference evidence="2" key="2">
    <citation type="submission" date="2017-02" db="UniProtKB">
        <authorList>
            <consortium name="WormBaseParasite"/>
        </authorList>
    </citation>
    <scope>IDENTIFICATION</scope>
</reference>
<reference evidence="1" key="1">
    <citation type="submission" date="2012-09" db="EMBL/GenBank/DDBJ databases">
        <authorList>
            <person name="Martin A.A."/>
        </authorList>
    </citation>
    <scope>NUCLEOTIDE SEQUENCE</scope>
</reference>
<evidence type="ECO:0000313" key="1">
    <source>
        <dbReference type="Proteomes" id="UP000035642"/>
    </source>
</evidence>
<dbReference type="AlphaFoldDB" id="A0A0K0CYC7"/>
<organism evidence="1 2">
    <name type="scientific">Angiostrongylus cantonensis</name>
    <name type="common">Rat lungworm</name>
    <dbReference type="NCBI Taxonomy" id="6313"/>
    <lineage>
        <taxon>Eukaryota</taxon>
        <taxon>Metazoa</taxon>
        <taxon>Ecdysozoa</taxon>
        <taxon>Nematoda</taxon>
        <taxon>Chromadorea</taxon>
        <taxon>Rhabditida</taxon>
        <taxon>Rhabditina</taxon>
        <taxon>Rhabditomorpha</taxon>
        <taxon>Strongyloidea</taxon>
        <taxon>Metastrongylidae</taxon>
        <taxon>Angiostrongylus</taxon>
    </lineage>
</organism>
<evidence type="ECO:0000313" key="2">
    <source>
        <dbReference type="WBParaSite" id="ACAC_0000263601-mRNA-1"/>
    </source>
</evidence>
<dbReference type="WBParaSite" id="ACAC_0000263601-mRNA-1">
    <property type="protein sequence ID" value="ACAC_0000263601-mRNA-1"/>
    <property type="gene ID" value="ACAC_0000263601"/>
</dbReference>
<protein>
    <submittedName>
        <fullName evidence="2">Calpain_III domain-containing protein</fullName>
    </submittedName>
</protein>
<proteinExistence type="predicted"/>
<keyword evidence="1" id="KW-1185">Reference proteome</keyword>
<accession>A0A0K0CYC7</accession>